<dbReference type="Pfam" id="PF01061">
    <property type="entry name" value="ABC2_membrane"/>
    <property type="match status" value="1"/>
</dbReference>
<gene>
    <name evidence="8" type="ORF">GCM10023191_002230</name>
</gene>
<dbReference type="PANTHER" id="PTHR43229:SF2">
    <property type="entry name" value="NODULATION PROTEIN J"/>
    <property type="match status" value="1"/>
</dbReference>
<keyword evidence="5" id="KW-0046">Antibiotic resistance</keyword>
<keyword evidence="3 6" id="KW-1133">Transmembrane helix</keyword>
<sequence length="278" mass="30164">MSDTTMPSTASDEGSWERSDVLPRRRNAVVWHSLALAKRNLIKIKRNPISISDAVIAPVTFLIIFVYMFGGAVSGSTHAYLQFTTPAILVLSAITAGMIATGVNLSIDIKKGIFDRFRSMPISRSAPLIGSVLADVVRYLVAMITLLVFGYVIGFRIQTNPWYTLAAAALTILFGMSLSWVWVLLGMVIKETASVQTIIALSIFPLAFGTDMVAPTKTLPGWLQAWAKINPVGHTMAACRGLLIGGEIATPLIKSLLWSVGLIVVFAPLAVLAYRRRT</sequence>
<dbReference type="InterPro" id="IPR047817">
    <property type="entry name" value="ABC2_TM_bact-type"/>
</dbReference>
<dbReference type="PIRSF" id="PIRSF006648">
    <property type="entry name" value="DrrB"/>
    <property type="match status" value="1"/>
</dbReference>
<keyword evidence="6" id="KW-0813">Transport</keyword>
<feature type="transmembrane region" description="Helical" evidence="6">
    <location>
        <begin position="256"/>
        <end position="274"/>
    </location>
</feature>
<dbReference type="InterPro" id="IPR013525">
    <property type="entry name" value="ABC2_TM"/>
</dbReference>
<evidence type="ECO:0000256" key="6">
    <source>
        <dbReference type="RuleBase" id="RU361157"/>
    </source>
</evidence>
<feature type="domain" description="ABC transmembrane type-2" evidence="7">
    <location>
        <begin position="49"/>
        <end position="277"/>
    </location>
</feature>
<comment type="caution">
    <text evidence="8">The sequence shown here is derived from an EMBL/GenBank/DDBJ whole genome shotgun (WGS) entry which is preliminary data.</text>
</comment>
<name>A0ABP8P5M3_9ACTN</name>
<evidence type="ECO:0000256" key="3">
    <source>
        <dbReference type="ARBA" id="ARBA00022989"/>
    </source>
</evidence>
<dbReference type="Proteomes" id="UP001500503">
    <property type="component" value="Unassembled WGS sequence"/>
</dbReference>
<evidence type="ECO:0000259" key="7">
    <source>
        <dbReference type="PROSITE" id="PS51012"/>
    </source>
</evidence>
<keyword evidence="4 6" id="KW-0472">Membrane</keyword>
<proteinExistence type="inferred from homology"/>
<dbReference type="PANTHER" id="PTHR43229">
    <property type="entry name" value="NODULATION PROTEIN J"/>
    <property type="match status" value="1"/>
</dbReference>
<feature type="transmembrane region" description="Helical" evidence="6">
    <location>
        <begin position="197"/>
        <end position="214"/>
    </location>
</feature>
<keyword evidence="6" id="KW-1003">Cell membrane</keyword>
<reference evidence="9" key="1">
    <citation type="journal article" date="2019" name="Int. J. Syst. Evol. Microbiol.">
        <title>The Global Catalogue of Microorganisms (GCM) 10K type strain sequencing project: providing services to taxonomists for standard genome sequencing and annotation.</title>
        <authorList>
            <consortium name="The Broad Institute Genomics Platform"/>
            <consortium name="The Broad Institute Genome Sequencing Center for Infectious Disease"/>
            <person name="Wu L."/>
            <person name="Ma J."/>
        </authorList>
    </citation>
    <scope>NUCLEOTIDE SEQUENCE [LARGE SCALE GENOMIC DNA]</scope>
    <source>
        <strain evidence="9">JCM 17933</strain>
    </source>
</reference>
<comment type="subcellular location">
    <subcellularLocation>
        <location evidence="6">Cell membrane</location>
        <topology evidence="6">Multi-pass membrane protein</topology>
    </subcellularLocation>
    <subcellularLocation>
        <location evidence="1">Membrane</location>
        <topology evidence="1">Multi-pass membrane protein</topology>
    </subcellularLocation>
</comment>
<dbReference type="InterPro" id="IPR000412">
    <property type="entry name" value="ABC_2_transport"/>
</dbReference>
<accession>A0ABP8P5M3</accession>
<feature type="transmembrane region" description="Helical" evidence="6">
    <location>
        <begin position="88"/>
        <end position="107"/>
    </location>
</feature>
<dbReference type="RefSeq" id="WP_345456077.1">
    <property type="nucleotide sequence ID" value="NZ_BAABHF010000007.1"/>
</dbReference>
<keyword evidence="9" id="KW-1185">Reference proteome</keyword>
<dbReference type="InterPro" id="IPR051784">
    <property type="entry name" value="Nod_factor_ABC_transporter"/>
</dbReference>
<evidence type="ECO:0000313" key="9">
    <source>
        <dbReference type="Proteomes" id="UP001500503"/>
    </source>
</evidence>
<keyword evidence="2 6" id="KW-0812">Transmembrane</keyword>
<feature type="transmembrane region" description="Helical" evidence="6">
    <location>
        <begin position="48"/>
        <end position="68"/>
    </location>
</feature>
<evidence type="ECO:0000313" key="8">
    <source>
        <dbReference type="EMBL" id="GAA4482265.1"/>
    </source>
</evidence>
<comment type="similarity">
    <text evidence="6">Belongs to the ABC-2 integral membrane protein family.</text>
</comment>
<evidence type="ECO:0000256" key="4">
    <source>
        <dbReference type="ARBA" id="ARBA00023136"/>
    </source>
</evidence>
<evidence type="ECO:0000256" key="1">
    <source>
        <dbReference type="ARBA" id="ARBA00004141"/>
    </source>
</evidence>
<evidence type="ECO:0000256" key="2">
    <source>
        <dbReference type="ARBA" id="ARBA00022692"/>
    </source>
</evidence>
<evidence type="ECO:0000256" key="5">
    <source>
        <dbReference type="ARBA" id="ARBA00023251"/>
    </source>
</evidence>
<organism evidence="8 9">
    <name type="scientific">Actinoallomurus oryzae</name>
    <dbReference type="NCBI Taxonomy" id="502180"/>
    <lineage>
        <taxon>Bacteria</taxon>
        <taxon>Bacillati</taxon>
        <taxon>Actinomycetota</taxon>
        <taxon>Actinomycetes</taxon>
        <taxon>Streptosporangiales</taxon>
        <taxon>Thermomonosporaceae</taxon>
        <taxon>Actinoallomurus</taxon>
    </lineage>
</organism>
<dbReference type="PROSITE" id="PS51012">
    <property type="entry name" value="ABC_TM2"/>
    <property type="match status" value="1"/>
</dbReference>
<dbReference type="EMBL" id="BAABHF010000007">
    <property type="protein sequence ID" value="GAA4482265.1"/>
    <property type="molecule type" value="Genomic_DNA"/>
</dbReference>
<protein>
    <recommendedName>
        <fullName evidence="6">Transport permease protein</fullName>
    </recommendedName>
</protein>
<feature type="transmembrane region" description="Helical" evidence="6">
    <location>
        <begin position="128"/>
        <end position="153"/>
    </location>
</feature>
<feature type="transmembrane region" description="Helical" evidence="6">
    <location>
        <begin position="165"/>
        <end position="185"/>
    </location>
</feature>